<name>A0A0B7AUN3_9EUPU</name>
<dbReference type="EMBL" id="HACG01036720">
    <property type="protein sequence ID" value="CEK83585.1"/>
    <property type="molecule type" value="Transcribed_RNA"/>
</dbReference>
<sequence length="50" mass="5688">MCSDNDDPTTKLNITILKRHQQTSETDELFLVDVPSLCLADHLPILDYQS</sequence>
<gene>
    <name evidence="1" type="primary">ORF137850</name>
</gene>
<organism evidence="1">
    <name type="scientific">Arion vulgaris</name>
    <dbReference type="NCBI Taxonomy" id="1028688"/>
    <lineage>
        <taxon>Eukaryota</taxon>
        <taxon>Metazoa</taxon>
        <taxon>Spiralia</taxon>
        <taxon>Lophotrochozoa</taxon>
        <taxon>Mollusca</taxon>
        <taxon>Gastropoda</taxon>
        <taxon>Heterobranchia</taxon>
        <taxon>Euthyneura</taxon>
        <taxon>Panpulmonata</taxon>
        <taxon>Eupulmonata</taxon>
        <taxon>Stylommatophora</taxon>
        <taxon>Helicina</taxon>
        <taxon>Arionoidea</taxon>
        <taxon>Arionidae</taxon>
        <taxon>Arion</taxon>
    </lineage>
</organism>
<evidence type="ECO:0000313" key="1">
    <source>
        <dbReference type="EMBL" id="CEK83585.1"/>
    </source>
</evidence>
<accession>A0A0B7AUN3</accession>
<proteinExistence type="predicted"/>
<reference evidence="1" key="1">
    <citation type="submission" date="2014-12" db="EMBL/GenBank/DDBJ databases">
        <title>Insight into the proteome of Arion vulgaris.</title>
        <authorList>
            <person name="Aradska J."/>
            <person name="Bulat T."/>
            <person name="Smidak R."/>
            <person name="Sarate P."/>
            <person name="Gangsoo J."/>
            <person name="Sialana F."/>
            <person name="Bilban M."/>
            <person name="Lubec G."/>
        </authorList>
    </citation>
    <scope>NUCLEOTIDE SEQUENCE</scope>
    <source>
        <tissue evidence="1">Skin</tissue>
    </source>
</reference>
<dbReference type="AlphaFoldDB" id="A0A0B7AUN3"/>
<protein>
    <submittedName>
        <fullName evidence="1">Uncharacterized protein</fullName>
    </submittedName>
</protein>